<keyword evidence="3" id="KW-0645">Protease</keyword>
<evidence type="ECO:0000256" key="7">
    <source>
        <dbReference type="SAM" id="Phobius"/>
    </source>
</evidence>
<feature type="transmembrane region" description="Helical" evidence="7">
    <location>
        <begin position="83"/>
        <end position="102"/>
    </location>
</feature>
<protein>
    <submittedName>
        <fullName evidence="8">Peptidase</fullName>
    </submittedName>
</protein>
<dbReference type="GO" id="GO:0006508">
    <property type="term" value="P:proteolysis"/>
    <property type="evidence" value="ECO:0007669"/>
    <property type="project" value="UniProtKB-KW"/>
</dbReference>
<evidence type="ECO:0000256" key="5">
    <source>
        <dbReference type="ARBA" id="ARBA00022833"/>
    </source>
</evidence>
<keyword evidence="7" id="KW-0472">Membrane</keyword>
<dbReference type="GO" id="GO:0008237">
    <property type="term" value="F:metallopeptidase activity"/>
    <property type="evidence" value="ECO:0007669"/>
    <property type="project" value="UniProtKB-KW"/>
</dbReference>
<comment type="similarity">
    <text evidence="2">Belongs to the peptidase M50B family.</text>
</comment>
<comment type="cofactor">
    <cofactor evidence="1">
        <name>Zn(2+)</name>
        <dbReference type="ChEBI" id="CHEBI:29105"/>
    </cofactor>
</comment>
<dbReference type="PANTHER" id="PTHR39188">
    <property type="entry name" value="MEMBRANE-ASSOCIATED ZINC METALLOPROTEASE M50B"/>
    <property type="match status" value="1"/>
</dbReference>
<evidence type="ECO:0000256" key="3">
    <source>
        <dbReference type="ARBA" id="ARBA00022670"/>
    </source>
</evidence>
<sequence length="169" mass="18325">MNRLRVGKLVFRDPVLLCGVVYLLLYFDASGFLRLGLLAAILHELGHIFVYCIQQRHLPVIEATMTGFCMRTVGERLSPRQRLVLAAAGPAVNFLLAGAWALRLAQAATIRGSAFWAANLLTGLFNLLPIPPLDGAQIAACAAALWRQKYGKCTQPAGNDCKTGTFGVK</sequence>
<keyword evidence="5" id="KW-0862">Zinc</keyword>
<evidence type="ECO:0000313" key="9">
    <source>
        <dbReference type="Proteomes" id="UP000252378"/>
    </source>
</evidence>
<dbReference type="PANTHER" id="PTHR39188:SF3">
    <property type="entry name" value="STAGE IV SPORULATION PROTEIN FB"/>
    <property type="match status" value="1"/>
</dbReference>
<gene>
    <name evidence="8" type="ORF">C7J97_02410</name>
</gene>
<keyword evidence="4" id="KW-0378">Hydrolase</keyword>
<evidence type="ECO:0000256" key="4">
    <source>
        <dbReference type="ARBA" id="ARBA00022801"/>
    </source>
</evidence>
<keyword evidence="6" id="KW-0482">Metalloprotease</keyword>
<organism evidence="8 9">
    <name type="scientific">Faecalibacterium prausnitzii</name>
    <dbReference type="NCBI Taxonomy" id="853"/>
    <lineage>
        <taxon>Bacteria</taxon>
        <taxon>Bacillati</taxon>
        <taxon>Bacillota</taxon>
        <taxon>Clostridia</taxon>
        <taxon>Eubacteriales</taxon>
        <taxon>Oscillospiraceae</taxon>
        <taxon>Faecalibacterium</taxon>
    </lineage>
</organism>
<name>A0A367GB32_9FIRM</name>
<dbReference type="RefSeq" id="WP_113991935.1">
    <property type="nucleotide sequence ID" value="NZ_JAWHPP010000002.1"/>
</dbReference>
<proteinExistence type="inferred from homology"/>
<keyword evidence="7" id="KW-0812">Transmembrane</keyword>
<accession>A0A367GB32</accession>
<dbReference type="AlphaFoldDB" id="A0A367GB32"/>
<evidence type="ECO:0000313" key="8">
    <source>
        <dbReference type="EMBL" id="RCH47883.1"/>
    </source>
</evidence>
<evidence type="ECO:0000256" key="6">
    <source>
        <dbReference type="ARBA" id="ARBA00023049"/>
    </source>
</evidence>
<dbReference type="Proteomes" id="UP000252378">
    <property type="component" value="Unassembled WGS sequence"/>
</dbReference>
<dbReference type="EMBL" id="PXUP01000002">
    <property type="protein sequence ID" value="RCH47883.1"/>
    <property type="molecule type" value="Genomic_DNA"/>
</dbReference>
<keyword evidence="7" id="KW-1133">Transmembrane helix</keyword>
<evidence type="ECO:0000256" key="2">
    <source>
        <dbReference type="ARBA" id="ARBA00007931"/>
    </source>
</evidence>
<reference evidence="8 9" key="1">
    <citation type="submission" date="2018-03" db="EMBL/GenBank/DDBJ databases">
        <title>Complete genome sequencing of Faecalibacterium prausnitzii strains isolated from the human gut.</title>
        <authorList>
            <person name="Fitzgerald B.C."/>
            <person name="Shkoporov A.N."/>
            <person name="Ross P.R."/>
            <person name="Hill C."/>
        </authorList>
    </citation>
    <scope>NUCLEOTIDE SEQUENCE [LARGE SCALE GENOMIC DNA]</scope>
    <source>
        <strain evidence="8 9">ATCC 27768</strain>
    </source>
</reference>
<comment type="caution">
    <text evidence="8">The sequence shown here is derived from an EMBL/GenBank/DDBJ whole genome shotgun (WGS) entry which is preliminary data.</text>
</comment>
<evidence type="ECO:0000256" key="1">
    <source>
        <dbReference type="ARBA" id="ARBA00001947"/>
    </source>
</evidence>